<dbReference type="InterPro" id="IPR036855">
    <property type="entry name" value="Znf_CCCH_sf"/>
</dbReference>
<evidence type="ECO:0000256" key="3">
    <source>
        <dbReference type="ARBA" id="ARBA00022833"/>
    </source>
</evidence>
<feature type="domain" description="C3H1-type" evidence="6">
    <location>
        <begin position="111"/>
        <end position="139"/>
    </location>
</feature>
<dbReference type="GO" id="GO:0003677">
    <property type="term" value="F:DNA binding"/>
    <property type="evidence" value="ECO:0007669"/>
    <property type="project" value="UniProtKB-KW"/>
</dbReference>
<gene>
    <name evidence="7" type="ORF">F0562_023304</name>
</gene>
<dbReference type="EMBL" id="CM018035">
    <property type="protein sequence ID" value="KAA8542152.1"/>
    <property type="molecule type" value="Genomic_DNA"/>
</dbReference>
<evidence type="ECO:0000256" key="4">
    <source>
        <dbReference type="ARBA" id="ARBA00023125"/>
    </source>
</evidence>
<keyword evidence="4" id="KW-0238">DNA-binding</keyword>
<reference evidence="7 8" key="1">
    <citation type="submission" date="2019-09" db="EMBL/GenBank/DDBJ databases">
        <title>A chromosome-level genome assembly of the Chinese tupelo Nyssa sinensis.</title>
        <authorList>
            <person name="Yang X."/>
            <person name="Kang M."/>
            <person name="Yang Y."/>
            <person name="Xiong H."/>
            <person name="Wang M."/>
            <person name="Zhang Z."/>
            <person name="Wang Z."/>
            <person name="Wu H."/>
            <person name="Ma T."/>
            <person name="Liu J."/>
            <person name="Xi Z."/>
        </authorList>
    </citation>
    <scope>NUCLEOTIDE SEQUENCE [LARGE SCALE GENOMIC DNA]</scope>
    <source>
        <strain evidence="7">J267</strain>
        <tissue evidence="7">Leaf</tissue>
    </source>
</reference>
<dbReference type="InterPro" id="IPR050974">
    <property type="entry name" value="Plant_ZF_CCCH"/>
</dbReference>
<dbReference type="Proteomes" id="UP000325577">
    <property type="component" value="Linkage Group LG12"/>
</dbReference>
<evidence type="ECO:0000259" key="6">
    <source>
        <dbReference type="PROSITE" id="PS50103"/>
    </source>
</evidence>
<sequence>MDLARGDALEMSVELRMSLEFASEESDELKDTAYKQVGVPWLPPIRALTFDVLGLVKVIEARSKQGGVPKVVERCGGPDSSRCVLAASINDHKTDPAMGGMRSGEGEYPKQVGQPECLYYMKIGVCRLGPSCKYYHPRVGEGGGSVGPVALNIFGRRPHYMKT</sequence>
<dbReference type="GO" id="GO:0008270">
    <property type="term" value="F:zinc ion binding"/>
    <property type="evidence" value="ECO:0007669"/>
    <property type="project" value="UniProtKB-KW"/>
</dbReference>
<evidence type="ECO:0000313" key="7">
    <source>
        <dbReference type="EMBL" id="KAA8542152.1"/>
    </source>
</evidence>
<evidence type="ECO:0000256" key="5">
    <source>
        <dbReference type="PROSITE-ProRule" id="PRU00723"/>
    </source>
</evidence>
<organism evidence="7 8">
    <name type="scientific">Nyssa sinensis</name>
    <dbReference type="NCBI Taxonomy" id="561372"/>
    <lineage>
        <taxon>Eukaryota</taxon>
        <taxon>Viridiplantae</taxon>
        <taxon>Streptophyta</taxon>
        <taxon>Embryophyta</taxon>
        <taxon>Tracheophyta</taxon>
        <taxon>Spermatophyta</taxon>
        <taxon>Magnoliopsida</taxon>
        <taxon>eudicotyledons</taxon>
        <taxon>Gunneridae</taxon>
        <taxon>Pentapetalae</taxon>
        <taxon>asterids</taxon>
        <taxon>Cornales</taxon>
        <taxon>Nyssaceae</taxon>
        <taxon>Nyssa</taxon>
    </lineage>
</organism>
<dbReference type="PROSITE" id="PS50103">
    <property type="entry name" value="ZF_C3H1"/>
    <property type="match status" value="1"/>
</dbReference>
<dbReference type="AlphaFoldDB" id="A0A5J5BKB8"/>
<dbReference type="PANTHER" id="PTHR12506">
    <property type="entry name" value="PROTEIN PHOSPHATASE RELATED"/>
    <property type="match status" value="1"/>
</dbReference>
<dbReference type="SMART" id="SM00356">
    <property type="entry name" value="ZnF_C3H1"/>
    <property type="match status" value="1"/>
</dbReference>
<evidence type="ECO:0000256" key="1">
    <source>
        <dbReference type="ARBA" id="ARBA00022723"/>
    </source>
</evidence>
<keyword evidence="1 5" id="KW-0479">Metal-binding</keyword>
<dbReference type="PANTHER" id="PTHR12506:SF41">
    <property type="entry name" value="ZINC FINGER CCCH DOMAIN-CONTAINING PROTEIN 58"/>
    <property type="match status" value="1"/>
</dbReference>
<evidence type="ECO:0000313" key="8">
    <source>
        <dbReference type="Proteomes" id="UP000325577"/>
    </source>
</evidence>
<keyword evidence="8" id="KW-1185">Reference proteome</keyword>
<accession>A0A5J5BKB8</accession>
<keyword evidence="2 5" id="KW-0863">Zinc-finger</keyword>
<dbReference type="Pfam" id="PF00642">
    <property type="entry name" value="zf-CCCH"/>
    <property type="match status" value="1"/>
</dbReference>
<proteinExistence type="predicted"/>
<evidence type="ECO:0000256" key="2">
    <source>
        <dbReference type="ARBA" id="ARBA00022771"/>
    </source>
</evidence>
<dbReference type="InterPro" id="IPR000571">
    <property type="entry name" value="Znf_CCCH"/>
</dbReference>
<dbReference type="SUPFAM" id="SSF90229">
    <property type="entry name" value="CCCH zinc finger"/>
    <property type="match status" value="1"/>
</dbReference>
<protein>
    <recommendedName>
        <fullName evidence="6">C3H1-type domain-containing protein</fullName>
    </recommendedName>
</protein>
<keyword evidence="3 5" id="KW-0862">Zinc</keyword>
<feature type="zinc finger region" description="C3H1-type" evidence="5">
    <location>
        <begin position="111"/>
        <end position="139"/>
    </location>
</feature>
<name>A0A5J5BKB8_9ASTE</name>
<dbReference type="OrthoDB" id="18388at2759"/>
<dbReference type="GO" id="GO:0003729">
    <property type="term" value="F:mRNA binding"/>
    <property type="evidence" value="ECO:0007669"/>
    <property type="project" value="TreeGrafter"/>
</dbReference>